<feature type="domain" description="Chitin-binding type-3" evidence="4">
    <location>
        <begin position="507"/>
        <end position="550"/>
    </location>
</feature>
<dbReference type="OrthoDB" id="2116280at2759"/>
<dbReference type="GO" id="GO:0005975">
    <property type="term" value="P:carbohydrate metabolic process"/>
    <property type="evidence" value="ECO:0007669"/>
    <property type="project" value="InterPro"/>
</dbReference>
<feature type="chain" id="PRO_5021320619" evidence="3">
    <location>
        <begin position="20"/>
        <end position="750"/>
    </location>
</feature>
<dbReference type="SUPFAM" id="SSF51445">
    <property type="entry name" value="(Trans)glycosidases"/>
    <property type="match status" value="1"/>
</dbReference>
<evidence type="ECO:0000256" key="2">
    <source>
        <dbReference type="SAM" id="MobiDB-lite"/>
    </source>
</evidence>
<feature type="signal peptide" evidence="3">
    <location>
        <begin position="1"/>
        <end position="19"/>
    </location>
</feature>
<dbReference type="SUPFAM" id="SSF51055">
    <property type="entry name" value="Carbohydrate binding domain"/>
    <property type="match status" value="1"/>
</dbReference>
<dbReference type="GO" id="GO:0030246">
    <property type="term" value="F:carbohydrate binding"/>
    <property type="evidence" value="ECO:0007669"/>
    <property type="project" value="InterPro"/>
</dbReference>
<evidence type="ECO:0000313" key="5">
    <source>
        <dbReference type="EMBL" id="TPX76484.1"/>
    </source>
</evidence>
<feature type="domain" description="Chitin-binding type-3" evidence="4">
    <location>
        <begin position="618"/>
        <end position="660"/>
    </location>
</feature>
<keyword evidence="1" id="KW-0378">Hydrolase</keyword>
<organism evidence="5 6">
    <name type="scientific">Chytriomyces confervae</name>
    <dbReference type="NCBI Taxonomy" id="246404"/>
    <lineage>
        <taxon>Eukaryota</taxon>
        <taxon>Fungi</taxon>
        <taxon>Fungi incertae sedis</taxon>
        <taxon>Chytridiomycota</taxon>
        <taxon>Chytridiomycota incertae sedis</taxon>
        <taxon>Chytridiomycetes</taxon>
        <taxon>Chytridiales</taxon>
        <taxon>Chytriomycetaceae</taxon>
        <taxon>Chytriomyces</taxon>
    </lineage>
</organism>
<evidence type="ECO:0000313" key="6">
    <source>
        <dbReference type="Proteomes" id="UP000320333"/>
    </source>
</evidence>
<feature type="region of interest" description="Disordered" evidence="2">
    <location>
        <begin position="581"/>
        <end position="611"/>
    </location>
</feature>
<dbReference type="SMART" id="SM00495">
    <property type="entry name" value="ChtBD3"/>
    <property type="match status" value="2"/>
</dbReference>
<dbReference type="InterPro" id="IPR036573">
    <property type="entry name" value="CBM_sf_5/12"/>
</dbReference>
<dbReference type="EMBL" id="QEAP01000045">
    <property type="protein sequence ID" value="TPX76484.1"/>
    <property type="molecule type" value="Genomic_DNA"/>
</dbReference>
<dbReference type="AlphaFoldDB" id="A0A507FJJ6"/>
<dbReference type="InterPro" id="IPR001579">
    <property type="entry name" value="Glyco_hydro_18_chit_AS"/>
</dbReference>
<accession>A0A507FJJ6</accession>
<dbReference type="GO" id="GO:0005576">
    <property type="term" value="C:extracellular region"/>
    <property type="evidence" value="ECO:0007669"/>
    <property type="project" value="InterPro"/>
</dbReference>
<proteinExistence type="predicted"/>
<dbReference type="InterPro" id="IPR017853">
    <property type="entry name" value="GH"/>
</dbReference>
<reference evidence="5 6" key="1">
    <citation type="journal article" date="2019" name="Sci. Rep.">
        <title>Comparative genomics of chytrid fungi reveal insights into the obligate biotrophic and pathogenic lifestyle of Synchytrium endobioticum.</title>
        <authorList>
            <person name="van de Vossenberg B.T.L.H."/>
            <person name="Warris S."/>
            <person name="Nguyen H.D.T."/>
            <person name="van Gent-Pelzer M.P.E."/>
            <person name="Joly D.L."/>
            <person name="van de Geest H.C."/>
            <person name="Bonants P.J.M."/>
            <person name="Smith D.S."/>
            <person name="Levesque C.A."/>
            <person name="van der Lee T.A.J."/>
        </authorList>
    </citation>
    <scope>NUCLEOTIDE SEQUENCE [LARGE SCALE GENOMIC DNA]</scope>
    <source>
        <strain evidence="5 6">CBS 675.73</strain>
    </source>
</reference>
<evidence type="ECO:0000256" key="3">
    <source>
        <dbReference type="SAM" id="SignalP"/>
    </source>
</evidence>
<evidence type="ECO:0000259" key="4">
    <source>
        <dbReference type="SMART" id="SM00495"/>
    </source>
</evidence>
<dbReference type="PROSITE" id="PS01095">
    <property type="entry name" value="GH18_1"/>
    <property type="match status" value="1"/>
</dbReference>
<gene>
    <name evidence="5" type="ORF">CcCBS67573_g02239</name>
</gene>
<dbReference type="CDD" id="cd12215">
    <property type="entry name" value="ChiC_BD"/>
    <property type="match status" value="1"/>
</dbReference>
<keyword evidence="6" id="KW-1185">Reference proteome</keyword>
<evidence type="ECO:0000256" key="1">
    <source>
        <dbReference type="ARBA" id="ARBA00022801"/>
    </source>
</evidence>
<comment type="caution">
    <text evidence="5">The sequence shown here is derived from an EMBL/GenBank/DDBJ whole genome shotgun (WGS) entry which is preliminary data.</text>
</comment>
<dbReference type="Proteomes" id="UP000320333">
    <property type="component" value="Unassembled WGS sequence"/>
</dbReference>
<dbReference type="Gene3D" id="3.20.20.80">
    <property type="entry name" value="Glycosidases"/>
    <property type="match status" value="1"/>
</dbReference>
<protein>
    <submittedName>
        <fullName evidence="5">Chitinase</fullName>
    </submittedName>
</protein>
<dbReference type="GO" id="GO:0004553">
    <property type="term" value="F:hydrolase activity, hydrolyzing O-glycosyl compounds"/>
    <property type="evidence" value="ECO:0007669"/>
    <property type="project" value="InterPro"/>
</dbReference>
<sequence>MLLSSLVLAAATAVSSVSALANPPVTDGKVVGGYALFGDPVKLKLLADNAANLPINRVWLSFVRPDLYYEPGSNTLVGVGLNYNNTQADYGFAEIKQYVQKLQAGGVEVFLAMGGWDYNCWPWSYAYYSIYNYGSTTPTYQSTIQKYGGGQIGACNEGNQFCYSCEPPSNGNTFDSFTIFPEPANSATWKQAQEYVTKNSKMPEAPVWHPELVGGAKYTTEKNGVVTVPGSNVWAQKGRDPYQDFVYVAKDLGLDGVDIDYEEFWHADMFKTDTSAQKNCGNGCTLYQTVYKFSAIMENMRINIKNIYPSLKLSTAASAAGAWAGTWWGGNHKGLTLNMVPSYPDLVAFVGTGANAGGWNIMTYDLSNSTVNCPPAPATCSLDGQVNFYMAQHTAAGVVANVGYEIGTPAYPPPAIDAAHSMPLTNALAGAIISNTQPYYKGGFFASPSDIHVTTLARVLCKAVLGANTPRCSGSIPILVNDVLPGSSDTVPIGPPGPAPSGPPACADPYSPTQQYTNGMKFSYNGYNYACTYWVPAGTQPGQPGLPQQGLCASTGAATSTIAPPASSTAKSTTTAIITTAQPTSSAAQPSSSAAQTSSPAATSAKPTTTAATGVPCTAAWVSGTAYSGGAQVSNKGFNWVANWWTNTEPNTADASWKQAGACGSGPAPSSSVVPPVTSSVVAPSTSAKPTTSSAAPATTSAATGGEIFNGASCTVFGARACSNQCQCSYVTVNGAYALQYQCTPASARC</sequence>
<dbReference type="Gene3D" id="2.10.10.20">
    <property type="entry name" value="Carbohydrate-binding module superfamily 5/12"/>
    <property type="match status" value="2"/>
</dbReference>
<dbReference type="InterPro" id="IPR003610">
    <property type="entry name" value="CBM5/12"/>
</dbReference>
<name>A0A507FJJ6_9FUNG</name>
<keyword evidence="3" id="KW-0732">Signal</keyword>